<keyword evidence="4" id="KW-1185">Reference proteome</keyword>
<protein>
    <submittedName>
        <fullName evidence="3">Uncharacterized protein</fullName>
    </submittedName>
</protein>
<dbReference type="EMBL" id="SMFL01000003">
    <property type="protein sequence ID" value="TDE16314.1"/>
    <property type="molecule type" value="Genomic_DNA"/>
</dbReference>
<accession>A0A4R5DUX7</accession>
<reference evidence="3 4" key="1">
    <citation type="submission" date="2019-03" db="EMBL/GenBank/DDBJ databases">
        <title>Dyadobacter AR-3-6 sp. nov., isolated from arctic soil.</title>
        <authorList>
            <person name="Chaudhary D.K."/>
        </authorList>
    </citation>
    <scope>NUCLEOTIDE SEQUENCE [LARGE SCALE GENOMIC DNA]</scope>
    <source>
        <strain evidence="3 4">AR-3-6</strain>
    </source>
</reference>
<keyword evidence="2" id="KW-0732">Signal</keyword>
<organism evidence="3 4">
    <name type="scientific">Dyadobacter psychrotolerans</name>
    <dbReference type="NCBI Taxonomy" id="2541721"/>
    <lineage>
        <taxon>Bacteria</taxon>
        <taxon>Pseudomonadati</taxon>
        <taxon>Bacteroidota</taxon>
        <taxon>Cytophagia</taxon>
        <taxon>Cytophagales</taxon>
        <taxon>Spirosomataceae</taxon>
        <taxon>Dyadobacter</taxon>
    </lineage>
</organism>
<feature type="coiled-coil region" evidence="1">
    <location>
        <begin position="148"/>
        <end position="189"/>
    </location>
</feature>
<dbReference type="AlphaFoldDB" id="A0A4R5DUX7"/>
<feature type="signal peptide" evidence="2">
    <location>
        <begin position="1"/>
        <end position="21"/>
    </location>
</feature>
<comment type="caution">
    <text evidence="3">The sequence shown here is derived from an EMBL/GenBank/DDBJ whole genome shotgun (WGS) entry which is preliminary data.</text>
</comment>
<gene>
    <name evidence="3" type="ORF">E0F88_08685</name>
</gene>
<dbReference type="OrthoDB" id="948696at2"/>
<dbReference type="Proteomes" id="UP000294850">
    <property type="component" value="Unassembled WGS sequence"/>
</dbReference>
<sequence>MIFRTTSILFVIVMSIASASAQSVYQGKETIDKKEVSGLTLSQSIPEKHLITYWESYLEKFGKVKGKKGTNTIDKASIPAVSPNPVQVTSLVGSVSKTASRVFLSLNVDGSYITNGSDSGYKAAETVLKDFSNYAAAREEVRLADDVFSVAEKSHQKLQRDIEDKTKEIEKTEKKLNELRSEVEKGKADSQTSLLDLQNKQKALEAAKTKVPGLK</sequence>
<evidence type="ECO:0000313" key="3">
    <source>
        <dbReference type="EMBL" id="TDE16314.1"/>
    </source>
</evidence>
<name>A0A4R5DUX7_9BACT</name>
<dbReference type="RefSeq" id="WP_131957848.1">
    <property type="nucleotide sequence ID" value="NZ_SMFL01000003.1"/>
</dbReference>
<evidence type="ECO:0000256" key="1">
    <source>
        <dbReference type="SAM" id="Coils"/>
    </source>
</evidence>
<proteinExistence type="predicted"/>
<evidence type="ECO:0000313" key="4">
    <source>
        <dbReference type="Proteomes" id="UP000294850"/>
    </source>
</evidence>
<evidence type="ECO:0000256" key="2">
    <source>
        <dbReference type="SAM" id="SignalP"/>
    </source>
</evidence>
<keyword evidence="1" id="KW-0175">Coiled coil</keyword>
<feature type="chain" id="PRO_5020885833" evidence="2">
    <location>
        <begin position="22"/>
        <end position="215"/>
    </location>
</feature>